<dbReference type="eggNOG" id="ENOG5032FKD">
    <property type="taxonomic scope" value="Bacteria"/>
</dbReference>
<reference evidence="3 5" key="1">
    <citation type="submission" date="2014-08" db="EMBL/GenBank/DDBJ databases">
        <authorList>
            <person name="Sisinthy S."/>
        </authorList>
    </citation>
    <scope>NUCLEOTIDE SEQUENCE [LARGE SCALE GENOMIC DNA]</scope>
    <source>
        <strain evidence="3 5">RuG17</strain>
    </source>
</reference>
<evidence type="ECO:0000256" key="1">
    <source>
        <dbReference type="SAM" id="MobiDB-lite"/>
    </source>
</evidence>
<keyword evidence="5" id="KW-1185">Reference proteome</keyword>
<dbReference type="EMBL" id="JPXF01000010">
    <property type="protein sequence ID" value="KGJ79733.1"/>
    <property type="molecule type" value="Genomic_DNA"/>
</dbReference>
<protein>
    <submittedName>
        <fullName evidence="3">Uncharacterized protein</fullName>
    </submittedName>
</protein>
<proteinExistence type="predicted"/>
<evidence type="ECO:0000313" key="5">
    <source>
        <dbReference type="Proteomes" id="UP000029864"/>
    </source>
</evidence>
<gene>
    <name evidence="4" type="ORF">BJ997_003270</name>
    <name evidence="3" type="ORF">GY21_04210</name>
</gene>
<organism evidence="3 5">
    <name type="scientific">Cryobacterium roopkundense</name>
    <dbReference type="NCBI Taxonomy" id="1001240"/>
    <lineage>
        <taxon>Bacteria</taxon>
        <taxon>Bacillati</taxon>
        <taxon>Actinomycetota</taxon>
        <taxon>Actinomycetes</taxon>
        <taxon>Micrococcales</taxon>
        <taxon>Microbacteriaceae</taxon>
        <taxon>Cryobacterium</taxon>
    </lineage>
</organism>
<reference evidence="4 6" key="2">
    <citation type="submission" date="2020-08" db="EMBL/GenBank/DDBJ databases">
        <title>Sequencing the genomes of 1000 actinobacteria strains.</title>
        <authorList>
            <person name="Klenk H.-P."/>
        </authorList>
    </citation>
    <scope>NUCLEOTIDE SEQUENCE [LARGE SCALE GENOMIC DNA]</scope>
    <source>
        <strain evidence="4 6">DSM 21065</strain>
    </source>
</reference>
<dbReference type="Proteomes" id="UP000561726">
    <property type="component" value="Unassembled WGS sequence"/>
</dbReference>
<dbReference type="AlphaFoldDB" id="A0A099JQM8"/>
<dbReference type="EMBL" id="JACHBQ010000001">
    <property type="protein sequence ID" value="MBB5642722.1"/>
    <property type="molecule type" value="Genomic_DNA"/>
</dbReference>
<keyword evidence="2" id="KW-0812">Transmembrane</keyword>
<dbReference type="Proteomes" id="UP000029864">
    <property type="component" value="Unassembled WGS sequence"/>
</dbReference>
<sequence>MTTFPGDEPTPETMPVETDAAPVPTAATAAQVSPRRRPRFAPIFWGVVLLAFAVYVVVARLLPTPPDPTFWLLGGIIAVGLTLVVAGIAAAVRRAG</sequence>
<feature type="compositionally biased region" description="Low complexity" evidence="1">
    <location>
        <begin position="15"/>
        <end position="30"/>
    </location>
</feature>
<name>A0A099JQM8_9MICO</name>
<accession>A0A099JQM8</accession>
<feature type="transmembrane region" description="Helical" evidence="2">
    <location>
        <begin position="69"/>
        <end position="92"/>
    </location>
</feature>
<feature type="region of interest" description="Disordered" evidence="1">
    <location>
        <begin position="1"/>
        <end position="30"/>
    </location>
</feature>
<evidence type="ECO:0000313" key="6">
    <source>
        <dbReference type="Proteomes" id="UP000561726"/>
    </source>
</evidence>
<dbReference type="STRING" id="1001240.GY21_04210"/>
<evidence type="ECO:0000313" key="4">
    <source>
        <dbReference type="EMBL" id="MBB5642722.1"/>
    </source>
</evidence>
<feature type="transmembrane region" description="Helical" evidence="2">
    <location>
        <begin position="43"/>
        <end position="63"/>
    </location>
</feature>
<evidence type="ECO:0000313" key="3">
    <source>
        <dbReference type="EMBL" id="KGJ79733.1"/>
    </source>
</evidence>
<keyword evidence="2" id="KW-1133">Transmembrane helix</keyword>
<evidence type="ECO:0000256" key="2">
    <source>
        <dbReference type="SAM" id="Phobius"/>
    </source>
</evidence>
<comment type="caution">
    <text evidence="3">The sequence shown here is derived from an EMBL/GenBank/DDBJ whole genome shotgun (WGS) entry which is preliminary data.</text>
</comment>
<keyword evidence="2" id="KW-0472">Membrane</keyword>
<dbReference type="RefSeq" id="WP_035835407.1">
    <property type="nucleotide sequence ID" value="NZ_JACHBQ010000001.1"/>
</dbReference>